<dbReference type="RefSeq" id="WP_204734263.1">
    <property type="nucleotide sequence ID" value="NZ_JAVDWE010000008.1"/>
</dbReference>
<dbReference type="Proteomes" id="UP001265550">
    <property type="component" value="Unassembled WGS sequence"/>
</dbReference>
<sequence length="112" mass="12567">MIETRQMPHIEPLPFDHLLVAFLKRRPQSLNPHPPKDIAVLNLKGELYRIIRMGARSDFRALLIAFAPHGLYDRVQLSAGAPEEIDVITGLPYRGPYAAILQVGIEAHPLPD</sequence>
<reference evidence="1 2" key="1">
    <citation type="submission" date="2023-07" db="EMBL/GenBank/DDBJ databases">
        <title>Sorghum-associated microbial communities from plants grown in Nebraska, USA.</title>
        <authorList>
            <person name="Schachtman D."/>
        </authorList>
    </citation>
    <scope>NUCLEOTIDE SEQUENCE [LARGE SCALE GENOMIC DNA]</scope>
    <source>
        <strain evidence="1 2">BE240</strain>
    </source>
</reference>
<accession>A0ABU1VCW6</accession>
<organism evidence="1 2">
    <name type="scientific">Hydrogenophaga laconesensis</name>
    <dbReference type="NCBI Taxonomy" id="1805971"/>
    <lineage>
        <taxon>Bacteria</taxon>
        <taxon>Pseudomonadati</taxon>
        <taxon>Pseudomonadota</taxon>
        <taxon>Betaproteobacteria</taxon>
        <taxon>Burkholderiales</taxon>
        <taxon>Comamonadaceae</taxon>
        <taxon>Hydrogenophaga</taxon>
    </lineage>
</organism>
<keyword evidence="2" id="KW-1185">Reference proteome</keyword>
<gene>
    <name evidence="1" type="ORF">J2X09_003075</name>
</gene>
<protein>
    <submittedName>
        <fullName evidence="1">Uncharacterized protein</fullName>
    </submittedName>
</protein>
<dbReference type="EMBL" id="JAVDWE010000008">
    <property type="protein sequence ID" value="MDR7095327.1"/>
    <property type="molecule type" value="Genomic_DNA"/>
</dbReference>
<comment type="caution">
    <text evidence="1">The sequence shown here is derived from an EMBL/GenBank/DDBJ whole genome shotgun (WGS) entry which is preliminary data.</text>
</comment>
<proteinExistence type="predicted"/>
<evidence type="ECO:0000313" key="1">
    <source>
        <dbReference type="EMBL" id="MDR7095327.1"/>
    </source>
</evidence>
<name>A0ABU1VCW6_9BURK</name>
<evidence type="ECO:0000313" key="2">
    <source>
        <dbReference type="Proteomes" id="UP001265550"/>
    </source>
</evidence>